<dbReference type="FunFam" id="1.10.10.10:FF:000836">
    <property type="entry name" value="O-methyltransferase family protein"/>
    <property type="match status" value="1"/>
</dbReference>
<protein>
    <submittedName>
        <fullName evidence="8">BnaC08g10380D protein</fullName>
    </submittedName>
</protein>
<feature type="active site" description="Proton acceptor" evidence="5">
    <location>
        <position position="237"/>
    </location>
</feature>
<proteinExistence type="inferred from homology"/>
<dbReference type="PANTHER" id="PTHR11746">
    <property type="entry name" value="O-METHYLTRANSFERASE"/>
    <property type="match status" value="1"/>
</dbReference>
<dbReference type="PaxDb" id="3708-A0A078F7S0"/>
<dbReference type="GO" id="GO:0046983">
    <property type="term" value="F:protein dimerization activity"/>
    <property type="evidence" value="ECO:0007669"/>
    <property type="project" value="InterPro"/>
</dbReference>
<reference evidence="8 9" key="1">
    <citation type="journal article" date="2014" name="Science">
        <title>Plant genetics. Early allopolyploid evolution in the post-Neolithic Brassica napus oilseed genome.</title>
        <authorList>
            <person name="Chalhoub B."/>
            <person name="Denoeud F."/>
            <person name="Liu S."/>
            <person name="Parkin I.A."/>
            <person name="Tang H."/>
            <person name="Wang X."/>
            <person name="Chiquet J."/>
            <person name="Belcram H."/>
            <person name="Tong C."/>
            <person name="Samans B."/>
            <person name="Correa M."/>
            <person name="Da Silva C."/>
            <person name="Just J."/>
            <person name="Falentin C."/>
            <person name="Koh C.S."/>
            <person name="Le Clainche I."/>
            <person name="Bernard M."/>
            <person name="Bento P."/>
            <person name="Noel B."/>
            <person name="Labadie K."/>
            <person name="Alberti A."/>
            <person name="Charles M."/>
            <person name="Arnaud D."/>
            <person name="Guo H."/>
            <person name="Daviaud C."/>
            <person name="Alamery S."/>
            <person name="Jabbari K."/>
            <person name="Zhao M."/>
            <person name="Edger P.P."/>
            <person name="Chelaifa H."/>
            <person name="Tack D."/>
            <person name="Lassalle G."/>
            <person name="Mestiri I."/>
            <person name="Schnel N."/>
            <person name="Le Paslier M.C."/>
            <person name="Fan G."/>
            <person name="Renault V."/>
            <person name="Bayer P.E."/>
            <person name="Golicz A.A."/>
            <person name="Manoli S."/>
            <person name="Lee T.H."/>
            <person name="Thi V.H."/>
            <person name="Chalabi S."/>
            <person name="Hu Q."/>
            <person name="Fan C."/>
            <person name="Tollenaere R."/>
            <person name="Lu Y."/>
            <person name="Battail C."/>
            <person name="Shen J."/>
            <person name="Sidebottom C.H."/>
            <person name="Wang X."/>
            <person name="Canaguier A."/>
            <person name="Chauveau A."/>
            <person name="Berard A."/>
            <person name="Deniot G."/>
            <person name="Guan M."/>
            <person name="Liu Z."/>
            <person name="Sun F."/>
            <person name="Lim Y.P."/>
            <person name="Lyons E."/>
            <person name="Town C.D."/>
            <person name="Bancroft I."/>
            <person name="Wang X."/>
            <person name="Meng J."/>
            <person name="Ma J."/>
            <person name="Pires J.C."/>
            <person name="King G.J."/>
            <person name="Brunel D."/>
            <person name="Delourme R."/>
            <person name="Renard M."/>
            <person name="Aury J.M."/>
            <person name="Adams K.L."/>
            <person name="Batley J."/>
            <person name="Snowdon R.J."/>
            <person name="Tost J."/>
            <person name="Edwards D."/>
            <person name="Zhou Y."/>
            <person name="Hua W."/>
            <person name="Sharpe A.G."/>
            <person name="Paterson A.H."/>
            <person name="Guan C."/>
            <person name="Wincker P."/>
        </authorList>
    </citation>
    <scope>NUCLEOTIDE SEQUENCE [LARGE SCALE GENOMIC DNA]</scope>
    <source>
        <strain evidence="9">cv. Darmor-bzh</strain>
    </source>
</reference>
<evidence type="ECO:0000256" key="3">
    <source>
        <dbReference type="ARBA" id="ARBA00022691"/>
    </source>
</evidence>
<dbReference type="AlphaFoldDB" id="A0A078F7S0"/>
<evidence type="ECO:0000256" key="5">
    <source>
        <dbReference type="PIRSR" id="PIRSR005739-1"/>
    </source>
</evidence>
<dbReference type="Gramene" id="CDY09084">
    <property type="protein sequence ID" value="CDY09084"/>
    <property type="gene ID" value="GSBRNA2T00001291001"/>
</dbReference>
<dbReference type="InterPro" id="IPR001077">
    <property type="entry name" value="COMT_C"/>
</dbReference>
<evidence type="ECO:0000256" key="2">
    <source>
        <dbReference type="ARBA" id="ARBA00022679"/>
    </source>
</evidence>
<evidence type="ECO:0000313" key="8">
    <source>
        <dbReference type="EMBL" id="CDY09084.1"/>
    </source>
</evidence>
<dbReference type="Gene3D" id="1.10.10.10">
    <property type="entry name" value="Winged helix-like DNA-binding domain superfamily/Winged helix DNA-binding domain"/>
    <property type="match status" value="1"/>
</dbReference>
<dbReference type="InterPro" id="IPR016461">
    <property type="entry name" value="COMT-like"/>
</dbReference>
<dbReference type="Pfam" id="PF08100">
    <property type="entry name" value="Dimerisation"/>
    <property type="match status" value="1"/>
</dbReference>
<dbReference type="InterPro" id="IPR036390">
    <property type="entry name" value="WH_DNA-bd_sf"/>
</dbReference>
<dbReference type="Gene3D" id="3.40.50.150">
    <property type="entry name" value="Vaccinia Virus protein VP39"/>
    <property type="match status" value="1"/>
</dbReference>
<dbReference type="InterPro" id="IPR036388">
    <property type="entry name" value="WH-like_DNA-bd_sf"/>
</dbReference>
<comment type="similarity">
    <text evidence="4">Belongs to the class I-like SAM-binding methyltransferase superfamily. Cation-independent O-methyltransferase family.</text>
</comment>
<dbReference type="SUPFAM" id="SSF46785">
    <property type="entry name" value="Winged helix' DNA-binding domain"/>
    <property type="match status" value="1"/>
</dbReference>
<keyword evidence="9" id="KW-1185">Reference proteome</keyword>
<evidence type="ECO:0000256" key="1">
    <source>
        <dbReference type="ARBA" id="ARBA00022603"/>
    </source>
</evidence>
<dbReference type="OMA" id="TMIMEER"/>
<evidence type="ECO:0000259" key="7">
    <source>
        <dbReference type="Pfam" id="PF08100"/>
    </source>
</evidence>
<evidence type="ECO:0000259" key="6">
    <source>
        <dbReference type="Pfam" id="PF00891"/>
    </source>
</evidence>
<dbReference type="Pfam" id="PF00891">
    <property type="entry name" value="Methyltransf_2"/>
    <property type="match status" value="1"/>
</dbReference>
<keyword evidence="1" id="KW-0489">Methyltransferase</keyword>
<dbReference type="FunFam" id="3.40.50.150:FF:000294">
    <property type="entry name" value="O-methyltransferase family protein"/>
    <property type="match status" value="1"/>
</dbReference>
<dbReference type="InterPro" id="IPR029063">
    <property type="entry name" value="SAM-dependent_MTases_sf"/>
</dbReference>
<dbReference type="PIRSF" id="PIRSF005739">
    <property type="entry name" value="O-mtase"/>
    <property type="match status" value="1"/>
</dbReference>
<evidence type="ECO:0000256" key="4">
    <source>
        <dbReference type="ARBA" id="ARBA00038277"/>
    </source>
</evidence>
<dbReference type="PROSITE" id="PS51683">
    <property type="entry name" value="SAM_OMT_II"/>
    <property type="match status" value="1"/>
</dbReference>
<feature type="domain" description="O-methyltransferase dimerisation" evidence="7">
    <location>
        <begin position="20"/>
        <end position="105"/>
    </location>
</feature>
<gene>
    <name evidence="8" type="primary">BnaC08g10380D</name>
    <name evidence="8" type="ORF">GSBRNA2T00001291001</name>
</gene>
<feature type="domain" description="O-methyltransferase C-terminal" evidence="6">
    <location>
        <begin position="120"/>
        <end position="321"/>
    </location>
</feature>
<dbReference type="InterPro" id="IPR012967">
    <property type="entry name" value="COMT_dimerisation"/>
</dbReference>
<keyword evidence="3" id="KW-0949">S-adenosyl-L-methionine</keyword>
<dbReference type="GO" id="GO:0008171">
    <property type="term" value="F:O-methyltransferase activity"/>
    <property type="evidence" value="ECO:0000318"/>
    <property type="project" value="GO_Central"/>
</dbReference>
<dbReference type="GO" id="GO:0008757">
    <property type="term" value="F:S-adenosylmethionine-dependent methyltransferase activity"/>
    <property type="evidence" value="ECO:0000318"/>
    <property type="project" value="GO_Central"/>
</dbReference>
<evidence type="ECO:0000313" key="9">
    <source>
        <dbReference type="Proteomes" id="UP000028999"/>
    </source>
</evidence>
<dbReference type="EMBL" id="LK031992">
    <property type="protein sequence ID" value="CDY09084.1"/>
    <property type="molecule type" value="Genomic_DNA"/>
</dbReference>
<organism evidence="8 9">
    <name type="scientific">Brassica napus</name>
    <name type="common">Rape</name>
    <dbReference type="NCBI Taxonomy" id="3708"/>
    <lineage>
        <taxon>Eukaryota</taxon>
        <taxon>Viridiplantae</taxon>
        <taxon>Streptophyta</taxon>
        <taxon>Embryophyta</taxon>
        <taxon>Tracheophyta</taxon>
        <taxon>Spermatophyta</taxon>
        <taxon>Magnoliopsida</taxon>
        <taxon>eudicotyledons</taxon>
        <taxon>Gunneridae</taxon>
        <taxon>Pentapetalae</taxon>
        <taxon>rosids</taxon>
        <taxon>malvids</taxon>
        <taxon>Brassicales</taxon>
        <taxon>Brassicaceae</taxon>
        <taxon>Brassiceae</taxon>
        <taxon>Brassica</taxon>
    </lineage>
</organism>
<keyword evidence="2" id="KW-0808">Transferase</keyword>
<dbReference type="Proteomes" id="UP000028999">
    <property type="component" value="Unassembled WGS sequence"/>
</dbReference>
<sequence length="340" mass="37712">MEENKRNLLDEEAKASLDIWRYLFGFADMAAAKCAIDLKVPEALENHPSSRPMTLAELSSATSASPSHLHRIMRFLVYQGVFKEVSTKDGLATGYTNTPLSRRMMITKLVSSPVNGPVPPFDAVHGKDLWSFAKDHPRHSELLNEAMACDARRVVPRVAGACQGLFDGVATVVDVGGGTGETIGILVKEFPGIKGINFDLPHVVEVVQAMDNVDNVGGDMFDSIPSCDAVFIKWVLHDWGDKDCIKILKNCKKALPPKTGKVLIVESVVGEKKKTMIMEERDEKLEYVKLALDMVMMVHTSTGKERTLKEWDFVIKEAGFARYEVRDIDDVQSVIIAYRS</sequence>
<dbReference type="GO" id="GO:0032259">
    <property type="term" value="P:methylation"/>
    <property type="evidence" value="ECO:0000318"/>
    <property type="project" value="GO_Central"/>
</dbReference>
<name>A0A078F7S0_BRANA</name>
<accession>A0A078F7S0</accession>
<dbReference type="SUPFAM" id="SSF53335">
    <property type="entry name" value="S-adenosyl-L-methionine-dependent methyltransferases"/>
    <property type="match status" value="1"/>
</dbReference>